<reference evidence="2 3" key="1">
    <citation type="submission" date="2018-06" db="EMBL/GenBank/DDBJ databases">
        <authorList>
            <consortium name="Pathogen Informatics"/>
            <person name="Doyle S."/>
        </authorList>
    </citation>
    <scope>NUCLEOTIDE SEQUENCE [LARGE SCALE GENOMIC DNA]</scope>
    <source>
        <strain evidence="2 3">NCTC10719</strain>
    </source>
</reference>
<feature type="transmembrane region" description="Helical" evidence="1">
    <location>
        <begin position="6"/>
        <end position="22"/>
    </location>
</feature>
<protein>
    <submittedName>
        <fullName evidence="2">Membrane protein</fullName>
    </submittedName>
</protein>
<proteinExistence type="predicted"/>
<accession>A0A2X2XZ05</accession>
<dbReference type="AlphaFoldDB" id="A0A2X2XZ05"/>
<evidence type="ECO:0000256" key="1">
    <source>
        <dbReference type="SAM" id="Phobius"/>
    </source>
</evidence>
<sequence length="298" mass="35397">MIKILGINILLSFILYIVMKLLRKNGANTILLISLSIPYVGFIILLFILICEKLVSTDHGREVLKRESKYEKSISLLVRAAELEHKKDLISAEEALILNSNSVKRELIKDVLKKDTYKYRNILLNALMDEDTETSHYAATAITQMKGKLTILIQKFEAEYEKNPKNQENADMFLKALKDYIESNIIDSKEIIKLKYMYRWVLEEYKQNFEFTETHFEELIKTCINLKEYKKALDYNYEFKEKFKDDIKPYILLLEIYYYLKDKKSFNDVILEIRNSSLKLDNYSLDLLRFWIEEEKDV</sequence>
<organism evidence="2 3">
    <name type="scientific">Clostridium perfringens</name>
    <dbReference type="NCBI Taxonomy" id="1502"/>
    <lineage>
        <taxon>Bacteria</taxon>
        <taxon>Bacillati</taxon>
        <taxon>Bacillota</taxon>
        <taxon>Clostridia</taxon>
        <taxon>Eubacteriales</taxon>
        <taxon>Clostridiaceae</taxon>
        <taxon>Clostridium</taxon>
    </lineage>
</organism>
<evidence type="ECO:0000313" key="2">
    <source>
        <dbReference type="EMBL" id="SQB60942.1"/>
    </source>
</evidence>
<keyword evidence="1" id="KW-1133">Transmembrane helix</keyword>
<dbReference type="RefSeq" id="WP_003452532.1">
    <property type="nucleotide sequence ID" value="NZ_CP028149.1"/>
</dbReference>
<keyword evidence="1" id="KW-0472">Membrane</keyword>
<evidence type="ECO:0000313" key="3">
    <source>
        <dbReference type="Proteomes" id="UP000249986"/>
    </source>
</evidence>
<name>A0A2X2XZ05_CLOPF</name>
<dbReference type="EMBL" id="UAWG01000020">
    <property type="protein sequence ID" value="SQB60942.1"/>
    <property type="molecule type" value="Genomic_DNA"/>
</dbReference>
<dbReference type="Proteomes" id="UP000249986">
    <property type="component" value="Unassembled WGS sequence"/>
</dbReference>
<gene>
    <name evidence="2" type="ORF">NCTC10719_02610</name>
</gene>
<feature type="transmembrane region" description="Helical" evidence="1">
    <location>
        <begin position="29"/>
        <end position="50"/>
    </location>
</feature>
<keyword evidence="1" id="KW-0812">Transmembrane</keyword>